<dbReference type="Pfam" id="PF03704">
    <property type="entry name" value="BTAD"/>
    <property type="match status" value="1"/>
</dbReference>
<evidence type="ECO:0000256" key="1">
    <source>
        <dbReference type="ARBA" id="ARBA00005820"/>
    </source>
</evidence>
<evidence type="ECO:0000256" key="3">
    <source>
        <dbReference type="ARBA" id="ARBA00023125"/>
    </source>
</evidence>
<evidence type="ECO:0000256" key="4">
    <source>
        <dbReference type="ARBA" id="ARBA00023163"/>
    </source>
</evidence>
<dbReference type="SUPFAM" id="SSF46894">
    <property type="entry name" value="C-terminal effector domain of the bipartite response regulators"/>
    <property type="match status" value="1"/>
</dbReference>
<organism evidence="7 8">
    <name type="scientific">Amycolatopsis halotolerans</name>
    <dbReference type="NCBI Taxonomy" id="330083"/>
    <lineage>
        <taxon>Bacteria</taxon>
        <taxon>Bacillati</taxon>
        <taxon>Actinomycetota</taxon>
        <taxon>Actinomycetes</taxon>
        <taxon>Pseudonocardiales</taxon>
        <taxon>Pseudonocardiaceae</taxon>
        <taxon>Amycolatopsis</taxon>
    </lineage>
</organism>
<dbReference type="Gene3D" id="1.25.40.10">
    <property type="entry name" value="Tetratricopeptide repeat domain"/>
    <property type="match status" value="1"/>
</dbReference>
<dbReference type="InterPro" id="IPR036388">
    <property type="entry name" value="WH-like_DNA-bd_sf"/>
</dbReference>
<evidence type="ECO:0000259" key="6">
    <source>
        <dbReference type="PROSITE" id="PS51755"/>
    </source>
</evidence>
<sequence length="253" mass="27450">MALSRGGRTTPVDSAMVRGLFAALLLERGQYVTKERLVESLWDDPPRSALDNLRGCVWRLRRMLASVDPVVADRLTTIAGARGGYALAVCPGQVDVLRFAELAEEASVRLRTGDIAEAGAGFASALELWRGPAGQGCAASRVLQARFRALEQLQLTVRERLVHVKLLQGASAEVIPELRGLVGTAPYRETSWALLMRACYLAGDLAGALTTWRHATEALAEEFGLDPSDSFRDLHASILNRDEDGVRNSVLQA</sequence>
<dbReference type="RefSeq" id="WP_377872545.1">
    <property type="nucleotide sequence ID" value="NZ_JBHMAY010000038.1"/>
</dbReference>
<dbReference type="SMART" id="SM00862">
    <property type="entry name" value="Trans_reg_C"/>
    <property type="match status" value="1"/>
</dbReference>
<keyword evidence="8" id="KW-1185">Reference proteome</keyword>
<feature type="domain" description="OmpR/PhoB-type" evidence="6">
    <location>
        <begin position="1"/>
        <end position="89"/>
    </location>
</feature>
<dbReference type="InterPro" id="IPR016032">
    <property type="entry name" value="Sig_transdc_resp-reg_C-effctor"/>
</dbReference>
<dbReference type="InterPro" id="IPR005158">
    <property type="entry name" value="BTAD"/>
</dbReference>
<name>A0ABV7QW88_9PSEU</name>
<dbReference type="SMART" id="SM01043">
    <property type="entry name" value="BTAD"/>
    <property type="match status" value="1"/>
</dbReference>
<dbReference type="Pfam" id="PF00486">
    <property type="entry name" value="Trans_reg_C"/>
    <property type="match status" value="1"/>
</dbReference>
<dbReference type="CDD" id="cd15831">
    <property type="entry name" value="BTAD"/>
    <property type="match status" value="1"/>
</dbReference>
<dbReference type="SUPFAM" id="SSF48452">
    <property type="entry name" value="TPR-like"/>
    <property type="match status" value="1"/>
</dbReference>
<reference evidence="8" key="1">
    <citation type="journal article" date="2019" name="Int. J. Syst. Evol. Microbiol.">
        <title>The Global Catalogue of Microorganisms (GCM) 10K type strain sequencing project: providing services to taxonomists for standard genome sequencing and annotation.</title>
        <authorList>
            <consortium name="The Broad Institute Genomics Platform"/>
            <consortium name="The Broad Institute Genome Sequencing Center for Infectious Disease"/>
            <person name="Wu L."/>
            <person name="Ma J."/>
        </authorList>
    </citation>
    <scope>NUCLEOTIDE SEQUENCE [LARGE SCALE GENOMIC DNA]</scope>
    <source>
        <strain evidence="8">CGMCC 4.7682</strain>
    </source>
</reference>
<evidence type="ECO:0000313" key="7">
    <source>
        <dbReference type="EMBL" id="MFC3517320.1"/>
    </source>
</evidence>
<dbReference type="InterPro" id="IPR051677">
    <property type="entry name" value="AfsR-DnrI-RedD_regulator"/>
</dbReference>
<keyword evidence="4" id="KW-0804">Transcription</keyword>
<feature type="DNA-binding region" description="OmpR/PhoB-type" evidence="5">
    <location>
        <begin position="1"/>
        <end position="89"/>
    </location>
</feature>
<comment type="caution">
    <text evidence="7">The sequence shown here is derived from an EMBL/GenBank/DDBJ whole genome shotgun (WGS) entry which is preliminary data.</text>
</comment>
<dbReference type="PANTHER" id="PTHR35807:SF1">
    <property type="entry name" value="TRANSCRIPTIONAL REGULATOR REDD"/>
    <property type="match status" value="1"/>
</dbReference>
<keyword evidence="2" id="KW-0805">Transcription regulation</keyword>
<dbReference type="InterPro" id="IPR001867">
    <property type="entry name" value="OmpR/PhoB-type_DNA-bd"/>
</dbReference>
<dbReference type="PANTHER" id="PTHR35807">
    <property type="entry name" value="TRANSCRIPTIONAL REGULATOR REDD-RELATED"/>
    <property type="match status" value="1"/>
</dbReference>
<dbReference type="Gene3D" id="1.10.10.10">
    <property type="entry name" value="Winged helix-like DNA-binding domain superfamily/Winged helix DNA-binding domain"/>
    <property type="match status" value="1"/>
</dbReference>
<comment type="similarity">
    <text evidence="1">Belongs to the AfsR/DnrI/RedD regulatory family.</text>
</comment>
<protein>
    <submittedName>
        <fullName evidence="7">BTAD domain-containing putative transcriptional regulator</fullName>
    </submittedName>
</protein>
<evidence type="ECO:0000256" key="5">
    <source>
        <dbReference type="PROSITE-ProRule" id="PRU01091"/>
    </source>
</evidence>
<dbReference type="InterPro" id="IPR011990">
    <property type="entry name" value="TPR-like_helical_dom_sf"/>
</dbReference>
<gene>
    <name evidence="7" type="ORF">ACFORO_44675</name>
</gene>
<proteinExistence type="inferred from homology"/>
<dbReference type="EMBL" id="JBHRWI010000076">
    <property type="protein sequence ID" value="MFC3517320.1"/>
    <property type="molecule type" value="Genomic_DNA"/>
</dbReference>
<evidence type="ECO:0000256" key="2">
    <source>
        <dbReference type="ARBA" id="ARBA00023015"/>
    </source>
</evidence>
<keyword evidence="3 5" id="KW-0238">DNA-binding</keyword>
<evidence type="ECO:0000313" key="8">
    <source>
        <dbReference type="Proteomes" id="UP001595764"/>
    </source>
</evidence>
<dbReference type="PROSITE" id="PS51755">
    <property type="entry name" value="OMPR_PHOB"/>
    <property type="match status" value="1"/>
</dbReference>
<accession>A0ABV7QW88</accession>
<dbReference type="Proteomes" id="UP001595764">
    <property type="component" value="Unassembled WGS sequence"/>
</dbReference>